<evidence type="ECO:0000313" key="3">
    <source>
        <dbReference type="Proteomes" id="UP000824120"/>
    </source>
</evidence>
<feature type="compositionally biased region" description="Polar residues" evidence="1">
    <location>
        <begin position="59"/>
        <end position="76"/>
    </location>
</feature>
<dbReference type="AlphaFoldDB" id="A0A9J5X0M9"/>
<name>A0A9J5X0M9_SOLCO</name>
<keyword evidence="3" id="KW-1185">Reference proteome</keyword>
<sequence>MEPISFDGPTNPFPSSNKPQNSNVASRSRWTNMPIFKFKRSPKQMSVKTLVMEPVGPDGQTNPFSSTNDLQSSNGTSWSRWANGTIFKFKRAPKQINFCQNFSWTSVNTQVIELVDPDE</sequence>
<dbReference type="EMBL" id="JACXVP010000010">
    <property type="protein sequence ID" value="KAG5581231.1"/>
    <property type="molecule type" value="Genomic_DNA"/>
</dbReference>
<protein>
    <submittedName>
        <fullName evidence="2">Uncharacterized protein</fullName>
    </submittedName>
</protein>
<organism evidence="2 3">
    <name type="scientific">Solanum commersonii</name>
    <name type="common">Commerson's wild potato</name>
    <name type="synonym">Commerson's nightshade</name>
    <dbReference type="NCBI Taxonomy" id="4109"/>
    <lineage>
        <taxon>Eukaryota</taxon>
        <taxon>Viridiplantae</taxon>
        <taxon>Streptophyta</taxon>
        <taxon>Embryophyta</taxon>
        <taxon>Tracheophyta</taxon>
        <taxon>Spermatophyta</taxon>
        <taxon>Magnoliopsida</taxon>
        <taxon>eudicotyledons</taxon>
        <taxon>Gunneridae</taxon>
        <taxon>Pentapetalae</taxon>
        <taxon>asterids</taxon>
        <taxon>lamiids</taxon>
        <taxon>Solanales</taxon>
        <taxon>Solanaceae</taxon>
        <taxon>Solanoideae</taxon>
        <taxon>Solaneae</taxon>
        <taxon>Solanum</taxon>
    </lineage>
</organism>
<proteinExistence type="predicted"/>
<evidence type="ECO:0000313" key="2">
    <source>
        <dbReference type="EMBL" id="KAG5581231.1"/>
    </source>
</evidence>
<accession>A0A9J5X0M9</accession>
<feature type="region of interest" description="Disordered" evidence="1">
    <location>
        <begin position="53"/>
        <end position="76"/>
    </location>
</feature>
<evidence type="ECO:0000256" key="1">
    <source>
        <dbReference type="SAM" id="MobiDB-lite"/>
    </source>
</evidence>
<dbReference type="Proteomes" id="UP000824120">
    <property type="component" value="Chromosome 10"/>
</dbReference>
<comment type="caution">
    <text evidence="2">The sequence shown here is derived from an EMBL/GenBank/DDBJ whole genome shotgun (WGS) entry which is preliminary data.</text>
</comment>
<feature type="compositionally biased region" description="Polar residues" evidence="1">
    <location>
        <begin position="13"/>
        <end position="28"/>
    </location>
</feature>
<reference evidence="2 3" key="1">
    <citation type="submission" date="2020-09" db="EMBL/GenBank/DDBJ databases">
        <title>De no assembly of potato wild relative species, Solanum commersonii.</title>
        <authorList>
            <person name="Cho K."/>
        </authorList>
    </citation>
    <scope>NUCLEOTIDE SEQUENCE [LARGE SCALE GENOMIC DNA]</scope>
    <source>
        <strain evidence="2">LZ3.2</strain>
        <tissue evidence="2">Leaf</tissue>
    </source>
</reference>
<gene>
    <name evidence="2" type="ORF">H5410_051858</name>
</gene>
<feature type="region of interest" description="Disordered" evidence="1">
    <location>
        <begin position="1"/>
        <end position="28"/>
    </location>
</feature>